<feature type="repeat" description="ANK" evidence="3">
    <location>
        <begin position="836"/>
        <end position="868"/>
    </location>
</feature>
<evidence type="ECO:0000313" key="5">
    <source>
        <dbReference type="EMBL" id="KAG2453017.1"/>
    </source>
</evidence>
<feature type="repeat" description="ANK" evidence="3">
    <location>
        <begin position="869"/>
        <end position="901"/>
    </location>
</feature>
<dbReference type="Pfam" id="PF12796">
    <property type="entry name" value="Ank_2"/>
    <property type="match status" value="7"/>
</dbReference>
<protein>
    <recommendedName>
        <fullName evidence="7">Heterokaryon incompatibility domain-containing protein</fullName>
    </recommendedName>
</protein>
<feature type="repeat" description="ANK" evidence="3">
    <location>
        <begin position="1258"/>
        <end position="1286"/>
    </location>
</feature>
<dbReference type="PRINTS" id="PR01415">
    <property type="entry name" value="ANKYRIN"/>
</dbReference>
<dbReference type="PANTHER" id="PTHR24198">
    <property type="entry name" value="ANKYRIN REPEAT AND PROTEIN KINASE DOMAIN-CONTAINING PROTEIN"/>
    <property type="match status" value="1"/>
</dbReference>
<feature type="compositionally biased region" description="Basic and acidic residues" evidence="4">
    <location>
        <begin position="82"/>
        <end position="107"/>
    </location>
</feature>
<name>A0A835WT76_9CHLO</name>
<dbReference type="Gene3D" id="1.25.40.20">
    <property type="entry name" value="Ankyrin repeat-containing domain"/>
    <property type="match status" value="9"/>
</dbReference>
<dbReference type="Proteomes" id="UP000613740">
    <property type="component" value="Unassembled WGS sequence"/>
</dbReference>
<accession>A0A835WT76</accession>
<dbReference type="InterPro" id="IPR002110">
    <property type="entry name" value="Ankyrin_rpt"/>
</dbReference>
<keyword evidence="6" id="KW-1185">Reference proteome</keyword>
<feature type="repeat" description="ANK" evidence="3">
    <location>
        <begin position="1106"/>
        <end position="1138"/>
    </location>
</feature>
<feature type="repeat" description="ANK" evidence="3">
    <location>
        <begin position="1039"/>
        <end position="1071"/>
    </location>
</feature>
<dbReference type="InterPro" id="IPR036770">
    <property type="entry name" value="Ankyrin_rpt-contain_sf"/>
</dbReference>
<evidence type="ECO:0008006" key="7">
    <source>
        <dbReference type="Google" id="ProtNLM"/>
    </source>
</evidence>
<feature type="repeat" description="ANK" evidence="3">
    <location>
        <begin position="601"/>
        <end position="627"/>
    </location>
</feature>
<feature type="repeat" description="ANK" evidence="3">
    <location>
        <begin position="636"/>
        <end position="668"/>
    </location>
</feature>
<organism evidence="5 6">
    <name type="scientific">Chlamydomonas schloesseri</name>
    <dbReference type="NCBI Taxonomy" id="2026947"/>
    <lineage>
        <taxon>Eukaryota</taxon>
        <taxon>Viridiplantae</taxon>
        <taxon>Chlorophyta</taxon>
        <taxon>core chlorophytes</taxon>
        <taxon>Chlorophyceae</taxon>
        <taxon>CS clade</taxon>
        <taxon>Chlamydomonadales</taxon>
        <taxon>Chlamydomonadaceae</taxon>
        <taxon>Chlamydomonas</taxon>
    </lineage>
</organism>
<dbReference type="Pfam" id="PF00023">
    <property type="entry name" value="Ank"/>
    <property type="match status" value="3"/>
</dbReference>
<feature type="repeat" description="ANK" evidence="3">
    <location>
        <begin position="1073"/>
        <end position="1105"/>
    </location>
</feature>
<feature type="repeat" description="ANK" evidence="3">
    <location>
        <begin position="1208"/>
        <end position="1228"/>
    </location>
</feature>
<evidence type="ECO:0000313" key="6">
    <source>
        <dbReference type="Proteomes" id="UP000613740"/>
    </source>
</evidence>
<evidence type="ECO:0000256" key="1">
    <source>
        <dbReference type="ARBA" id="ARBA00022737"/>
    </source>
</evidence>
<evidence type="ECO:0000256" key="3">
    <source>
        <dbReference type="PROSITE-ProRule" id="PRU00023"/>
    </source>
</evidence>
<evidence type="ECO:0000256" key="4">
    <source>
        <dbReference type="SAM" id="MobiDB-lite"/>
    </source>
</evidence>
<feature type="region of interest" description="Disordered" evidence="4">
    <location>
        <begin position="38"/>
        <end position="107"/>
    </location>
</feature>
<feature type="repeat" description="ANK" evidence="3">
    <location>
        <begin position="1293"/>
        <end position="1325"/>
    </location>
</feature>
<feature type="repeat" description="ANK" evidence="3">
    <location>
        <begin position="970"/>
        <end position="992"/>
    </location>
</feature>
<dbReference type="SUPFAM" id="SSF48403">
    <property type="entry name" value="Ankyrin repeat"/>
    <property type="match status" value="4"/>
</dbReference>
<feature type="repeat" description="ANK" evidence="3">
    <location>
        <begin position="669"/>
        <end position="701"/>
    </location>
</feature>
<gene>
    <name evidence="5" type="ORF">HYH02_002352</name>
</gene>
<feature type="repeat" description="ANK" evidence="3">
    <location>
        <begin position="1326"/>
        <end position="1358"/>
    </location>
</feature>
<comment type="caution">
    <text evidence="5">The sequence shown here is derived from an EMBL/GenBank/DDBJ whole genome shotgun (WGS) entry which is preliminary data.</text>
</comment>
<evidence type="ECO:0000256" key="2">
    <source>
        <dbReference type="ARBA" id="ARBA00023043"/>
    </source>
</evidence>
<feature type="repeat" description="ANK" evidence="3">
    <location>
        <begin position="902"/>
        <end position="934"/>
    </location>
</feature>
<reference evidence="5" key="1">
    <citation type="journal article" date="2020" name="bioRxiv">
        <title>Comparative genomics of Chlamydomonas.</title>
        <authorList>
            <person name="Craig R.J."/>
            <person name="Hasan A.R."/>
            <person name="Ness R.W."/>
            <person name="Keightley P.D."/>
        </authorList>
    </citation>
    <scope>NUCLEOTIDE SEQUENCE</scope>
    <source>
        <strain evidence="5">CCAP 11/173</strain>
    </source>
</reference>
<dbReference type="PANTHER" id="PTHR24198:SF165">
    <property type="entry name" value="ANKYRIN REPEAT-CONTAINING PROTEIN-RELATED"/>
    <property type="match status" value="1"/>
</dbReference>
<dbReference type="PROSITE" id="PS50088">
    <property type="entry name" value="ANK_REPEAT"/>
    <property type="match status" value="16"/>
</dbReference>
<dbReference type="EMBL" id="JAEHOD010000004">
    <property type="protein sequence ID" value="KAG2453017.1"/>
    <property type="molecule type" value="Genomic_DNA"/>
</dbReference>
<keyword evidence="2 3" id="KW-0040">ANK repeat</keyword>
<feature type="compositionally biased region" description="Basic and acidic residues" evidence="4">
    <location>
        <begin position="38"/>
        <end position="75"/>
    </location>
</feature>
<sequence>MGCGASTAQPARLSPEDQAKLQEQLEKQAALAKQLEEDRKQWEAERKRLEEERTKLENERRLQEEAAAAKKKAEEEAAAAVRRAEEEAAAKIRAEQEAARKKAEAEAAAKKRAEEEAAAKKKAEEEAAAKKKAEEEAAAAAAEAERLRWEAEAKDATSGDPALAMDFPSANLHLAELQEFVLELQDQLPLPVRAAPMRLLHIDAVLRWDGGIRVFEEVKPEEAITVPYTDVTEEQWADTAVLSWRWGNPKPSAYVEGFSPMSGLQLAEMRRLLHRLRAAGFKLVWIDWSCVPQYRESPMTEVLRSKLFYARARTMVVLPVFMTFEGLPENSAGVVRVLLGKAARALKRRAKEEGRPNSAEAGAALSRILESEVVAGREYFCRAWTLAERMARHGRSEPLRQWLSCETWLGMLVDSLIHANEDRSTSKIYQKILGPEAATLLDALVEPLGEAVATGSPHDENMVEQVATLFEAAAGVWKDSLNLAEAPSKSWLAAYLNEVHTGIYQAWSRPDLLWAVYSYFCFKPLDQGTDEGVMAALQALVKVVGGDEMRTSFLATKMGLGHMITLRPLDRRLHTAVADNKAAEVKELLAAGAFVEALDAAGRTPLLMAVVAGHADTVRVLLDGGASRQACMSEEEKDSALHVAAARGDARVAELLVEGGADTAARDAAGCTPLTVAAREGHLEVVQLLLRASGGKDVETKDYAGNTPLHHAAIHDEVAAALTAAGASKAARNAAGQTPADRLKALETRRAAGIPPRPPTSDAERVLLEECSKPQTESRAVAAAVKKLLLTDATVNANAQNEGGETPLHLTARNGHKDAFRVLTLCGALRNVRTKADNTPLHCAAVGGHVGIVELLLAEAVDMEAVNKAGDTPLLLAALEGKVDCVRLLLKSLAAKDVVNKDGMTALHCAALSGSAETIRLLLSAGLDMEARTKTSSSTPLHLAAGAEASEAVVRALVGAQADLRARDEDDYTPLQVAVRSGNVEALRALLEAAPPELQRERTKKGGHTLLHLAGAADSPNTLEELVTAGFGLEDMNELGDTPLGHAAAMGKTEAVNKLVKLGAQKEAKRKAGGYTPLHLSAYSNHKDTVAALLRLGADKESMSEAGQTPLLLAATGGAVEAIKVLIEAGANKEAMKPADGGTPLTCAVLAGKAEAVRALCAAKVNVQVQTKEGKGLLHVAAGVTANTAEIIECLVAAGCKLDSRDKEGDTPLHIAARSNPAAVTKLLKLGASITQTTKPRRPAEERRALSHATCIPSGLQPIHVAAQEGCEGTVLALLSGGAHIDTPCPASNGVTPLHITVIQGHVALMNLLVAKGANKHAVIEGGNTAMHLAVANDDPDIIRALHKAGAYMPNKRNDDGLAPVHVAAQEGAAKAIPALHEIGEDMGLLTGKNEAIHLAVHEDNAEVMKALFKVRPECKERADGNGFTPHILAIRLGKVEAVRAICMDFLYFYFTSQLNTLKLALLGSTPAVVEMCMEIYPYDKTLKDSALHFLFENGLNLLHVAAQRKIEDNGAMVTWLVEKKGLGNLLFKVAEEHLSYASPKFLPLHFAAKCGNASTVRALVRLARERGVNNINQSSNYEGTPLDLAIKYKNEEAKAALKALGAR</sequence>
<dbReference type="SMART" id="SM00248">
    <property type="entry name" value="ANK"/>
    <property type="match status" value="25"/>
</dbReference>
<keyword evidence="1" id="KW-0677">Repeat</keyword>
<dbReference type="PROSITE" id="PS50297">
    <property type="entry name" value="ANK_REP_REGION"/>
    <property type="match status" value="15"/>
</dbReference>
<feature type="repeat" description="ANK" evidence="3">
    <location>
        <begin position="936"/>
        <end position="969"/>
    </location>
</feature>
<dbReference type="OrthoDB" id="513151at2759"/>
<feature type="repeat" description="ANK" evidence="3">
    <location>
        <begin position="803"/>
        <end position="835"/>
    </location>
</feature>
<proteinExistence type="predicted"/>